<dbReference type="EMBL" id="ADKM02000052">
    <property type="protein sequence ID" value="EGC03798.1"/>
    <property type="molecule type" value="Genomic_DNA"/>
</dbReference>
<dbReference type="OrthoDB" id="9761531at2"/>
<dbReference type="RefSeq" id="WP_002848024.1">
    <property type="nucleotide sequence ID" value="NZ_ADKM02000052.1"/>
</dbReference>
<evidence type="ECO:0000313" key="1">
    <source>
        <dbReference type="EMBL" id="EGC03798.1"/>
    </source>
</evidence>
<evidence type="ECO:0008006" key="3">
    <source>
        <dbReference type="Google" id="ProtNLM"/>
    </source>
</evidence>
<dbReference type="SUPFAM" id="SSF56281">
    <property type="entry name" value="Metallo-hydrolase/oxidoreductase"/>
    <property type="match status" value="1"/>
</dbReference>
<protein>
    <recommendedName>
        <fullName evidence="3">Metallo-beta-lactamase domain-containing protein</fullName>
    </recommendedName>
</protein>
<dbReference type="InterPro" id="IPR036866">
    <property type="entry name" value="RibonucZ/Hydroxyglut_hydro"/>
</dbReference>
<sequence>MKNIMLKKWKKQVDFYYQLDTYEPENDYFNDVDIEKLCNFINTQLRSLDLGIGIYYNKNDEWPELFNLFSRIKNRYLKSQLLNISHTDAEILYELSSASSIVIELLKSDLKETAEPYKYHIQAILDTCKFINNKVKGFHHEICECLKKQVIRGEEVYAFIDSYDPSVMESPYFSPFINAVDNAEELVDHLYCSIVTTKMIEYDNLMFDILRESEDSGEFFYRPYYSGFVIHVDKYGRAVGKLGDDEAFEALRSELIANQNRQVWFKAYFINDGSRYEGEGEPYVKGDLLFAASAMTESNGKLVLKKLYPDDNKVTDDYKNLLNSYIYNDIAIRDLIYNNIGNVKRSRIYNIGHGNFITFEDSKGTTKIIYDIGLSYRKSYAAVENEYKRTYKKIKNISSKLVIISHWDEDHYAGAYINEKNIFNIPWIVTACKAEKGKTNAKRIMLYLDSIKKLYMIKRAIDDSSVSGKQLVAATNNNGRYFWLYRGEGTSSGITEDNRYGLALNIKYISTNTLMCADVPYRCLPDSIIDNKYYDYVVIPHHASDMVKSSYKKLETMSGIEYSFICVKDTETLGKTGVLVKDGDHFKSIDKMTNKEVYFTDDDKHSVFAYSCDLSKNDPPIIIPK</sequence>
<name>E9SAA1_RUMAL</name>
<accession>E9SAA1</accession>
<dbReference type="eggNOG" id="COG2333">
    <property type="taxonomic scope" value="Bacteria"/>
</dbReference>
<dbReference type="AlphaFoldDB" id="E9SAA1"/>
<organism evidence="1 2">
    <name type="scientific">Ruminococcus albus 8</name>
    <dbReference type="NCBI Taxonomy" id="246199"/>
    <lineage>
        <taxon>Bacteria</taxon>
        <taxon>Bacillati</taxon>
        <taxon>Bacillota</taxon>
        <taxon>Clostridia</taxon>
        <taxon>Eubacteriales</taxon>
        <taxon>Oscillospiraceae</taxon>
        <taxon>Ruminococcus</taxon>
    </lineage>
</organism>
<evidence type="ECO:0000313" key="2">
    <source>
        <dbReference type="Proteomes" id="UP000004259"/>
    </source>
</evidence>
<dbReference type="STRING" id="246199.CUS_4776"/>
<reference evidence="1 2" key="1">
    <citation type="submission" date="2011-02" db="EMBL/GenBank/DDBJ databases">
        <authorList>
            <person name="Nelson K.E."/>
            <person name="Sutton G."/>
            <person name="Torralba M."/>
            <person name="Durkin S."/>
            <person name="Harkins D."/>
            <person name="Montgomery R."/>
            <person name="Ziemer C."/>
            <person name="Klaassens E."/>
            <person name="Ocuiv P."/>
            <person name="Morrison M."/>
        </authorList>
    </citation>
    <scope>NUCLEOTIDE SEQUENCE [LARGE SCALE GENOMIC DNA]</scope>
    <source>
        <strain evidence="1 2">8</strain>
    </source>
</reference>
<gene>
    <name evidence="1" type="ORF">CUS_4776</name>
</gene>
<proteinExistence type="predicted"/>
<dbReference type="Gene3D" id="3.60.15.10">
    <property type="entry name" value="Ribonuclease Z/Hydroxyacylglutathione hydrolase-like"/>
    <property type="match status" value="1"/>
</dbReference>
<dbReference type="Proteomes" id="UP000004259">
    <property type="component" value="Unassembled WGS sequence"/>
</dbReference>
<keyword evidence="2" id="KW-1185">Reference proteome</keyword>
<comment type="caution">
    <text evidence="1">The sequence shown here is derived from an EMBL/GenBank/DDBJ whole genome shotgun (WGS) entry which is preliminary data.</text>
</comment>